<sequence>MRKLAALLVLLLAACGSEETPPTFHSDSNPQRLSDWGMLTARAGALQLGEGVTPYDLATPLFTDYALKLRTVWIPQGAATYTANDALDFPVGTVLTKTFFYPIKGDAWTGAVTYGVEH</sequence>
<evidence type="ECO:0000313" key="1">
    <source>
        <dbReference type="EMBL" id="VAW08133.1"/>
    </source>
</evidence>
<protein>
    <submittedName>
        <fullName evidence="1">Uncharacterized protein</fullName>
    </submittedName>
</protein>
<feature type="non-terminal residue" evidence="1">
    <location>
        <position position="118"/>
    </location>
</feature>
<name>A0A3B0SVV5_9ZZZZ</name>
<organism evidence="1">
    <name type="scientific">hydrothermal vent metagenome</name>
    <dbReference type="NCBI Taxonomy" id="652676"/>
    <lineage>
        <taxon>unclassified sequences</taxon>
        <taxon>metagenomes</taxon>
        <taxon>ecological metagenomes</taxon>
    </lineage>
</organism>
<accession>A0A3B0SVV5</accession>
<dbReference type="EMBL" id="UOEH01000641">
    <property type="protein sequence ID" value="VAW08133.1"/>
    <property type="molecule type" value="Genomic_DNA"/>
</dbReference>
<proteinExistence type="predicted"/>
<gene>
    <name evidence="1" type="ORF">MNBD_ALPHA05-912</name>
</gene>
<dbReference type="AlphaFoldDB" id="A0A3B0SVV5"/>
<reference evidence="1" key="1">
    <citation type="submission" date="2018-06" db="EMBL/GenBank/DDBJ databases">
        <authorList>
            <person name="Zhirakovskaya E."/>
        </authorList>
    </citation>
    <scope>NUCLEOTIDE SEQUENCE</scope>
</reference>
<dbReference type="PROSITE" id="PS51257">
    <property type="entry name" value="PROKAR_LIPOPROTEIN"/>
    <property type="match status" value="1"/>
</dbReference>